<evidence type="ECO:0000313" key="5">
    <source>
        <dbReference type="EMBL" id="KAJ3651228.1"/>
    </source>
</evidence>
<dbReference type="SMART" id="SM00700">
    <property type="entry name" value="JHBP"/>
    <property type="match status" value="1"/>
</dbReference>
<comment type="similarity">
    <text evidence="3">Belongs to the TO family.</text>
</comment>
<dbReference type="AlphaFoldDB" id="A0AA38I8M2"/>
<name>A0AA38I8M2_9CUCU</name>
<gene>
    <name evidence="5" type="ORF">Zmor_017279</name>
</gene>
<dbReference type="InterPro" id="IPR038606">
    <property type="entry name" value="To_sf"/>
</dbReference>
<feature type="chain" id="PRO_5041255742" evidence="4">
    <location>
        <begin position="17"/>
        <end position="243"/>
    </location>
</feature>
<dbReference type="PANTHER" id="PTHR11008">
    <property type="entry name" value="PROTEIN TAKEOUT-LIKE PROTEIN"/>
    <property type="match status" value="1"/>
</dbReference>
<dbReference type="InterPro" id="IPR010562">
    <property type="entry name" value="Haemolymph_juvenile_hormone-bd"/>
</dbReference>
<keyword evidence="6" id="KW-1185">Reference proteome</keyword>
<keyword evidence="2" id="KW-0090">Biological rhythms</keyword>
<feature type="signal peptide" evidence="4">
    <location>
        <begin position="1"/>
        <end position="16"/>
    </location>
</feature>
<proteinExistence type="inferred from homology"/>
<evidence type="ECO:0000256" key="3">
    <source>
        <dbReference type="ARBA" id="ARBA00060902"/>
    </source>
</evidence>
<dbReference type="GO" id="GO:0005615">
    <property type="term" value="C:extracellular space"/>
    <property type="evidence" value="ECO:0007669"/>
    <property type="project" value="TreeGrafter"/>
</dbReference>
<dbReference type="GO" id="GO:0007623">
    <property type="term" value="P:circadian rhythm"/>
    <property type="evidence" value="ECO:0007669"/>
    <property type="project" value="UniProtKB-ARBA"/>
</dbReference>
<dbReference type="FunFam" id="3.15.10.30:FF:000001">
    <property type="entry name" value="Takeout-like protein 1"/>
    <property type="match status" value="1"/>
</dbReference>
<dbReference type="Proteomes" id="UP001168821">
    <property type="component" value="Unassembled WGS sequence"/>
</dbReference>
<dbReference type="EMBL" id="JALNTZ010000005">
    <property type="protein sequence ID" value="KAJ3651228.1"/>
    <property type="molecule type" value="Genomic_DNA"/>
</dbReference>
<reference evidence="5" key="1">
    <citation type="journal article" date="2023" name="G3 (Bethesda)">
        <title>Whole genome assemblies of Zophobas morio and Tenebrio molitor.</title>
        <authorList>
            <person name="Kaur S."/>
            <person name="Stinson S.A."/>
            <person name="diCenzo G.C."/>
        </authorList>
    </citation>
    <scope>NUCLEOTIDE SEQUENCE</scope>
    <source>
        <strain evidence="5">QUZm001</strain>
    </source>
</reference>
<evidence type="ECO:0000256" key="2">
    <source>
        <dbReference type="ARBA" id="ARBA00023108"/>
    </source>
</evidence>
<dbReference type="Pfam" id="PF06585">
    <property type="entry name" value="JHBP"/>
    <property type="match status" value="1"/>
</dbReference>
<sequence length="243" mass="27663">MKSLAILCALFVVSDCVKMPSTFQKCTRNKSDFNQCLLKAVENAVHQLNHPMMAVGLISLEPLEVSSINVSPGTGAAQFTQIYKNVKIYGFSKAKFSKFDFDFDKKTITFECSVSNIRVEAEYDFKGRIMVIPFNGKGSAVITLDDVNFVFTFNLDEYDKSGEKYYKIKKSTLVAGPQLIHFQLDNLFGEDEALGKHLNDVFNENWKALWDDVESSYEEVFNQLITNDFDRFLEKVPVSEIFD</sequence>
<keyword evidence="1 4" id="KW-0732">Signal</keyword>
<evidence type="ECO:0000256" key="4">
    <source>
        <dbReference type="SAM" id="SignalP"/>
    </source>
</evidence>
<dbReference type="PANTHER" id="PTHR11008:SF32">
    <property type="entry name" value="CIRCADIAN CLOCK-CONTROLLED PROTEIN DAYWAKE-RELATED"/>
    <property type="match status" value="1"/>
</dbReference>
<accession>A0AA38I8M2</accession>
<dbReference type="Gene3D" id="3.15.10.30">
    <property type="entry name" value="Haemolymph juvenile hormone binding protein"/>
    <property type="match status" value="1"/>
</dbReference>
<protein>
    <submittedName>
        <fullName evidence="5">Uncharacterized protein</fullName>
    </submittedName>
</protein>
<comment type="caution">
    <text evidence="5">The sequence shown here is derived from an EMBL/GenBank/DDBJ whole genome shotgun (WGS) entry which is preliminary data.</text>
</comment>
<evidence type="ECO:0000313" key="6">
    <source>
        <dbReference type="Proteomes" id="UP001168821"/>
    </source>
</evidence>
<organism evidence="5 6">
    <name type="scientific">Zophobas morio</name>
    <dbReference type="NCBI Taxonomy" id="2755281"/>
    <lineage>
        <taxon>Eukaryota</taxon>
        <taxon>Metazoa</taxon>
        <taxon>Ecdysozoa</taxon>
        <taxon>Arthropoda</taxon>
        <taxon>Hexapoda</taxon>
        <taxon>Insecta</taxon>
        <taxon>Pterygota</taxon>
        <taxon>Neoptera</taxon>
        <taxon>Endopterygota</taxon>
        <taxon>Coleoptera</taxon>
        <taxon>Polyphaga</taxon>
        <taxon>Cucujiformia</taxon>
        <taxon>Tenebrionidae</taxon>
        <taxon>Zophobas</taxon>
    </lineage>
</organism>
<evidence type="ECO:0000256" key="1">
    <source>
        <dbReference type="ARBA" id="ARBA00022729"/>
    </source>
</evidence>